<evidence type="ECO:0000313" key="1">
    <source>
        <dbReference type="EMBL" id="KAI0046180.1"/>
    </source>
</evidence>
<comment type="caution">
    <text evidence="1">The sequence shown here is derived from an EMBL/GenBank/DDBJ whole genome shotgun (WGS) entry which is preliminary data.</text>
</comment>
<evidence type="ECO:0000313" key="2">
    <source>
        <dbReference type="Proteomes" id="UP000814033"/>
    </source>
</evidence>
<protein>
    <submittedName>
        <fullName evidence="1">Uncharacterized protein</fullName>
    </submittedName>
</protein>
<accession>A0ACB8RQE7</accession>
<gene>
    <name evidence="1" type="ORF">FA95DRAFT_1413144</name>
</gene>
<sequence>MAECESPVFGLGFPTNLRCARLRCVRRRPHANRSGPGHSDKGEQFVAPVRLRALTDSETATTSRRPRAQHASLGEPDAWTRLARGVSSLARGASISSPSSLQNTFKTRVKVVILLILTAPLVVSITRTAVDTPGHYIVN</sequence>
<dbReference type="Proteomes" id="UP000814033">
    <property type="component" value="Unassembled WGS sequence"/>
</dbReference>
<reference evidence="1" key="1">
    <citation type="submission" date="2021-02" db="EMBL/GenBank/DDBJ databases">
        <authorList>
            <consortium name="DOE Joint Genome Institute"/>
            <person name="Ahrendt S."/>
            <person name="Looney B.P."/>
            <person name="Miyauchi S."/>
            <person name="Morin E."/>
            <person name="Drula E."/>
            <person name="Courty P.E."/>
            <person name="Chicoki N."/>
            <person name="Fauchery L."/>
            <person name="Kohler A."/>
            <person name="Kuo A."/>
            <person name="Labutti K."/>
            <person name="Pangilinan J."/>
            <person name="Lipzen A."/>
            <person name="Riley R."/>
            <person name="Andreopoulos W."/>
            <person name="He G."/>
            <person name="Johnson J."/>
            <person name="Barry K.W."/>
            <person name="Grigoriev I.V."/>
            <person name="Nagy L."/>
            <person name="Hibbett D."/>
            <person name="Henrissat B."/>
            <person name="Matheny P.B."/>
            <person name="Labbe J."/>
            <person name="Martin F."/>
        </authorList>
    </citation>
    <scope>NUCLEOTIDE SEQUENCE</scope>
    <source>
        <strain evidence="1">FP105234-sp</strain>
    </source>
</reference>
<organism evidence="1 2">
    <name type="scientific">Auriscalpium vulgare</name>
    <dbReference type="NCBI Taxonomy" id="40419"/>
    <lineage>
        <taxon>Eukaryota</taxon>
        <taxon>Fungi</taxon>
        <taxon>Dikarya</taxon>
        <taxon>Basidiomycota</taxon>
        <taxon>Agaricomycotina</taxon>
        <taxon>Agaricomycetes</taxon>
        <taxon>Russulales</taxon>
        <taxon>Auriscalpiaceae</taxon>
        <taxon>Auriscalpium</taxon>
    </lineage>
</organism>
<reference evidence="1" key="2">
    <citation type="journal article" date="2022" name="New Phytol.">
        <title>Evolutionary transition to the ectomycorrhizal habit in the genomes of a hyperdiverse lineage of mushroom-forming fungi.</title>
        <authorList>
            <person name="Looney B."/>
            <person name="Miyauchi S."/>
            <person name="Morin E."/>
            <person name="Drula E."/>
            <person name="Courty P.E."/>
            <person name="Kohler A."/>
            <person name="Kuo A."/>
            <person name="LaButti K."/>
            <person name="Pangilinan J."/>
            <person name="Lipzen A."/>
            <person name="Riley R."/>
            <person name="Andreopoulos W."/>
            <person name="He G."/>
            <person name="Johnson J."/>
            <person name="Nolan M."/>
            <person name="Tritt A."/>
            <person name="Barry K.W."/>
            <person name="Grigoriev I.V."/>
            <person name="Nagy L.G."/>
            <person name="Hibbett D."/>
            <person name="Henrissat B."/>
            <person name="Matheny P.B."/>
            <person name="Labbe J."/>
            <person name="Martin F.M."/>
        </authorList>
    </citation>
    <scope>NUCLEOTIDE SEQUENCE</scope>
    <source>
        <strain evidence="1">FP105234-sp</strain>
    </source>
</reference>
<keyword evidence="2" id="KW-1185">Reference proteome</keyword>
<proteinExistence type="predicted"/>
<dbReference type="EMBL" id="MU275932">
    <property type="protein sequence ID" value="KAI0046180.1"/>
    <property type="molecule type" value="Genomic_DNA"/>
</dbReference>
<name>A0ACB8RQE7_9AGAM</name>